<dbReference type="PRINTS" id="PR00344">
    <property type="entry name" value="BCTRLSENSOR"/>
</dbReference>
<dbReference type="AlphaFoldDB" id="A0A1H3NFY1"/>
<dbReference type="SMART" id="SM00387">
    <property type="entry name" value="HATPase_c"/>
    <property type="match status" value="1"/>
</dbReference>
<dbReference type="Gene3D" id="1.20.120.160">
    <property type="entry name" value="HPT domain"/>
    <property type="match status" value="1"/>
</dbReference>
<dbReference type="Pfam" id="PF01584">
    <property type="entry name" value="CheW"/>
    <property type="match status" value="1"/>
</dbReference>
<dbReference type="FunFam" id="2.30.30.40:FF:000048">
    <property type="entry name" value="Chemotaxis protein CheA, putative"/>
    <property type="match status" value="1"/>
</dbReference>
<proteinExistence type="predicted"/>
<comment type="catalytic activity">
    <reaction evidence="1">
        <text>ATP + protein L-histidine = ADP + protein N-phospho-L-histidine.</text>
        <dbReference type="EC" id="2.7.13.3"/>
    </reaction>
</comment>
<dbReference type="Pfam" id="PF02895">
    <property type="entry name" value="H-kinase_dim"/>
    <property type="match status" value="1"/>
</dbReference>
<dbReference type="InterPro" id="IPR008207">
    <property type="entry name" value="Sig_transdc_His_kin_Hpt_dom"/>
</dbReference>
<dbReference type="PANTHER" id="PTHR43395">
    <property type="entry name" value="SENSOR HISTIDINE KINASE CHEA"/>
    <property type="match status" value="1"/>
</dbReference>
<feature type="modified residue" description="Phosphohistidine" evidence="9">
    <location>
        <position position="49"/>
    </location>
</feature>
<dbReference type="SUPFAM" id="SSF47384">
    <property type="entry name" value="Homodimeric domain of signal transducing histidine kinase"/>
    <property type="match status" value="1"/>
</dbReference>
<dbReference type="InterPro" id="IPR002545">
    <property type="entry name" value="CheW-lke_dom"/>
</dbReference>
<dbReference type="FunFam" id="1.20.120.160:FF:000008">
    <property type="entry name" value="Chemotaxis sensor histidine kinase CheA"/>
    <property type="match status" value="1"/>
</dbReference>
<reference evidence="13 14" key="1">
    <citation type="submission" date="2016-10" db="EMBL/GenBank/DDBJ databases">
        <authorList>
            <person name="de Groot N.N."/>
        </authorList>
    </citation>
    <scope>NUCLEOTIDE SEQUENCE [LARGE SCALE GENOMIC DNA]</scope>
    <source>
        <strain evidence="13 14">ICMP 14252</strain>
    </source>
</reference>
<dbReference type="Pfam" id="PF01627">
    <property type="entry name" value="Hpt"/>
    <property type="match status" value="1"/>
</dbReference>
<evidence type="ECO:0000259" key="12">
    <source>
        <dbReference type="PROSITE" id="PS50894"/>
    </source>
</evidence>
<dbReference type="Gene3D" id="3.30.565.10">
    <property type="entry name" value="Histidine kinase-like ATPase, C-terminal domain"/>
    <property type="match status" value="1"/>
</dbReference>
<dbReference type="SMART" id="SM01231">
    <property type="entry name" value="H-kinase_dim"/>
    <property type="match status" value="1"/>
</dbReference>
<keyword evidence="5" id="KW-0808">Transferase</keyword>
<dbReference type="Gene3D" id="1.10.287.560">
    <property type="entry name" value="Histidine kinase CheA-like, homodimeric domain"/>
    <property type="match status" value="1"/>
</dbReference>
<dbReference type="InterPro" id="IPR037006">
    <property type="entry name" value="CheA-like_homodim_sf"/>
</dbReference>
<keyword evidence="7" id="KW-0902">Two-component regulatory system</keyword>
<feature type="domain" description="HPt" evidence="12">
    <location>
        <begin position="2"/>
        <end position="106"/>
    </location>
</feature>
<evidence type="ECO:0000259" key="11">
    <source>
        <dbReference type="PROSITE" id="PS50851"/>
    </source>
</evidence>
<dbReference type="InterPro" id="IPR036641">
    <property type="entry name" value="HPT_dom_sf"/>
</dbReference>
<dbReference type="InterPro" id="IPR003594">
    <property type="entry name" value="HATPase_dom"/>
</dbReference>
<dbReference type="SMART" id="SM00260">
    <property type="entry name" value="CheW"/>
    <property type="match status" value="1"/>
</dbReference>
<dbReference type="CDD" id="cd00731">
    <property type="entry name" value="CheA_reg"/>
    <property type="match status" value="1"/>
</dbReference>
<evidence type="ECO:0000256" key="7">
    <source>
        <dbReference type="ARBA" id="ARBA00023012"/>
    </source>
</evidence>
<dbReference type="GO" id="GO:0006935">
    <property type="term" value="P:chemotaxis"/>
    <property type="evidence" value="ECO:0007669"/>
    <property type="project" value="InterPro"/>
</dbReference>
<dbReference type="InterPro" id="IPR036061">
    <property type="entry name" value="CheW-like_dom_sf"/>
</dbReference>
<evidence type="ECO:0000256" key="2">
    <source>
        <dbReference type="ARBA" id="ARBA00012438"/>
    </source>
</evidence>
<dbReference type="InterPro" id="IPR036097">
    <property type="entry name" value="HisK_dim/P_sf"/>
</dbReference>
<dbReference type="InterPro" id="IPR005467">
    <property type="entry name" value="His_kinase_dom"/>
</dbReference>
<dbReference type="PANTHER" id="PTHR43395:SF1">
    <property type="entry name" value="CHEMOTAXIS PROTEIN CHEA"/>
    <property type="match status" value="1"/>
</dbReference>
<dbReference type="Gene3D" id="2.30.30.40">
    <property type="entry name" value="SH3 Domains"/>
    <property type="match status" value="1"/>
</dbReference>
<dbReference type="Pfam" id="PF02518">
    <property type="entry name" value="HATPase_c"/>
    <property type="match status" value="1"/>
</dbReference>
<dbReference type="RefSeq" id="WP_069788092.1">
    <property type="nucleotide sequence ID" value="NZ_FNOX01000005.1"/>
</dbReference>
<dbReference type="InterPro" id="IPR036890">
    <property type="entry name" value="HATPase_C_sf"/>
</dbReference>
<gene>
    <name evidence="13" type="ORF">SAMN05216247_105391</name>
</gene>
<dbReference type="EC" id="2.7.13.3" evidence="2"/>
<dbReference type="Proteomes" id="UP000182902">
    <property type="component" value="Unassembled WGS sequence"/>
</dbReference>
<evidence type="ECO:0000313" key="13">
    <source>
        <dbReference type="EMBL" id="SDY87633.1"/>
    </source>
</evidence>
<organism evidence="13 14">
    <name type="scientific">Pseudomonas salomonii</name>
    <dbReference type="NCBI Taxonomy" id="191391"/>
    <lineage>
        <taxon>Bacteria</taxon>
        <taxon>Pseudomonadati</taxon>
        <taxon>Pseudomonadota</taxon>
        <taxon>Gammaproteobacteria</taxon>
        <taxon>Pseudomonadales</taxon>
        <taxon>Pseudomonadaceae</taxon>
        <taxon>Pseudomonas</taxon>
    </lineage>
</organism>
<keyword evidence="4 9" id="KW-0597">Phosphoprotein</keyword>
<evidence type="ECO:0000256" key="6">
    <source>
        <dbReference type="ARBA" id="ARBA00022777"/>
    </source>
</evidence>
<name>A0A1H3NFY1_9PSED</name>
<dbReference type="PROSITE" id="PS50851">
    <property type="entry name" value="CHEW"/>
    <property type="match status" value="1"/>
</dbReference>
<dbReference type="InterPro" id="IPR004105">
    <property type="entry name" value="CheA-like_dim"/>
</dbReference>
<dbReference type="CDD" id="cd16916">
    <property type="entry name" value="HATPase_CheA-like"/>
    <property type="match status" value="1"/>
</dbReference>
<dbReference type="InterPro" id="IPR051315">
    <property type="entry name" value="Bact_Chemotaxis_CheA"/>
</dbReference>
<dbReference type="CDD" id="cd00088">
    <property type="entry name" value="HPT"/>
    <property type="match status" value="1"/>
</dbReference>
<evidence type="ECO:0000256" key="4">
    <source>
        <dbReference type="ARBA" id="ARBA00022553"/>
    </source>
</evidence>
<keyword evidence="6 13" id="KW-0418">Kinase</keyword>
<evidence type="ECO:0000256" key="8">
    <source>
        <dbReference type="ARBA" id="ARBA00035100"/>
    </source>
</evidence>
<comment type="function">
    <text evidence="8">Involved in the transmission of sensory signals from the chemoreceptors to the flagellar motors. CheA is autophosphorylated; it can transfer its phosphate group to either CheB or CheY.</text>
</comment>
<evidence type="ECO:0000313" key="14">
    <source>
        <dbReference type="Proteomes" id="UP000182902"/>
    </source>
</evidence>
<feature type="domain" description="Histidine kinase" evidence="10">
    <location>
        <begin position="394"/>
        <end position="603"/>
    </location>
</feature>
<dbReference type="FunFam" id="3.30.565.10:FF:000016">
    <property type="entry name" value="Chemotaxis protein CheA, putative"/>
    <property type="match status" value="1"/>
</dbReference>
<evidence type="ECO:0000256" key="3">
    <source>
        <dbReference type="ARBA" id="ARBA00021495"/>
    </source>
</evidence>
<dbReference type="SUPFAM" id="SSF50341">
    <property type="entry name" value="CheW-like"/>
    <property type="match status" value="1"/>
</dbReference>
<dbReference type="SUPFAM" id="SSF47226">
    <property type="entry name" value="Histidine-containing phosphotransfer domain, HPT domain"/>
    <property type="match status" value="1"/>
</dbReference>
<protein>
    <recommendedName>
        <fullName evidence="3">Chemotaxis protein CheA</fullName>
        <ecNumber evidence="2">2.7.13.3</ecNumber>
    </recommendedName>
</protein>
<evidence type="ECO:0000256" key="9">
    <source>
        <dbReference type="PROSITE-ProRule" id="PRU00110"/>
    </source>
</evidence>
<dbReference type="SUPFAM" id="SSF55874">
    <property type="entry name" value="ATPase domain of HSP90 chaperone/DNA topoisomerase II/histidine kinase"/>
    <property type="match status" value="1"/>
</dbReference>
<feature type="domain" description="CheW-like" evidence="11">
    <location>
        <begin position="605"/>
        <end position="739"/>
    </location>
</feature>
<dbReference type="PROSITE" id="PS50894">
    <property type="entry name" value="HPT"/>
    <property type="match status" value="1"/>
</dbReference>
<dbReference type="GO" id="GO:0005737">
    <property type="term" value="C:cytoplasm"/>
    <property type="evidence" value="ECO:0007669"/>
    <property type="project" value="InterPro"/>
</dbReference>
<evidence type="ECO:0000259" key="10">
    <source>
        <dbReference type="PROSITE" id="PS50109"/>
    </source>
</evidence>
<dbReference type="PROSITE" id="PS50109">
    <property type="entry name" value="HIS_KIN"/>
    <property type="match status" value="1"/>
</dbReference>
<accession>A0A1H3NFY1</accession>
<evidence type="ECO:0000256" key="1">
    <source>
        <dbReference type="ARBA" id="ARBA00000085"/>
    </source>
</evidence>
<evidence type="ECO:0000256" key="5">
    <source>
        <dbReference type="ARBA" id="ARBA00022679"/>
    </source>
</evidence>
<sequence>MSFGADEEILQDFLVEAGEILEQLSEQLVELESRPDDANLLNAIFRGFHTVKGGAGFLQLHELVECCHIAENVFDILRKGERHVDSELMDVILEALDAVNGMFSEVRERAPITAATPELLAALARLAEPADTSVAPVAAPEPVVEAEPDVTDSEFEQLLNSLSAVKAEAEAPQAPTAPTAPAVPTSEDITDAEFESLLDQLHGKGQFAPDAVAPAAEPAAPAAAASTDITDDEFEALLDQLHGKGTFAADALPEVAAIAAAPAASAAPASVEPGADGLISDHEFEALLDELHGKGKFSEVAPAAAATATPVAAKPVPAKAAAPVAAKPAPAPAPAAAPARAAAAPVAEKPASEAETTVRVDTARLDDIMNMVGELVLVRNRLVRLGLNSGDEAMQKAVSNLDVVTADLQTAVMKTRMQPIKKVFGRFPRLVRDLARQLKKEINLELVGEETDLDKNLVEALADPLVHLVRNAVDHGVETPEEREASGKSRNGKVILAAEQEGDHILLSITDDGKGMDPAILRNIAVKRGVMDKDAADRLTDTECYNLIFAPGFSTKTEISDVSGRGVGMDVVKTKISQLNGSINIYSTKGQGSKIVIKVPLTLAIMPTLMVMLGNQAFAFPLVNVNEIFHLDLSRTNVVDGQEVVIVRDKALPLFYLKRWLVASAKHEEQREGHVVILSVGTQRIGFVVDQLVGQEEVVIKPLGKMLQGTPGMSGATITGDGRIALILDVPSMLKRYAARRI</sequence>
<dbReference type="EMBL" id="FNOX01000005">
    <property type="protein sequence ID" value="SDY87633.1"/>
    <property type="molecule type" value="Genomic_DNA"/>
</dbReference>
<dbReference type="SMART" id="SM00073">
    <property type="entry name" value="HPT"/>
    <property type="match status" value="1"/>
</dbReference>
<dbReference type="InterPro" id="IPR004358">
    <property type="entry name" value="Sig_transdc_His_kin-like_C"/>
</dbReference>
<dbReference type="GO" id="GO:0000155">
    <property type="term" value="F:phosphorelay sensor kinase activity"/>
    <property type="evidence" value="ECO:0007669"/>
    <property type="project" value="InterPro"/>
</dbReference>